<dbReference type="AlphaFoldDB" id="A0A4V3XFS5"/>
<protein>
    <submittedName>
        <fullName evidence="2">Uncharacterized protein</fullName>
    </submittedName>
</protein>
<gene>
    <name evidence="2" type="ORF">EW146_g2334</name>
</gene>
<dbReference type="Proteomes" id="UP000310158">
    <property type="component" value="Unassembled WGS sequence"/>
</dbReference>
<sequence>MSDERGSDESRNEEGIQPGQQQSTKANQMRSQRNAGVSQGDSKLLTTREDHRKLTESATLKAIYTSPDHSDRELRIRSELSGHMVKVLVFGGLQGGANRRGLGGERVRKHASRRVRRIESM</sequence>
<comment type="caution">
    <text evidence="2">The sequence shown here is derived from an EMBL/GenBank/DDBJ whole genome shotgun (WGS) entry which is preliminary data.</text>
</comment>
<evidence type="ECO:0000313" key="3">
    <source>
        <dbReference type="Proteomes" id="UP000310158"/>
    </source>
</evidence>
<proteinExistence type="predicted"/>
<feature type="compositionally biased region" description="Basic and acidic residues" evidence="1">
    <location>
        <begin position="1"/>
        <end position="14"/>
    </location>
</feature>
<reference evidence="2 3" key="1">
    <citation type="submission" date="2019-02" db="EMBL/GenBank/DDBJ databases">
        <title>Genome sequencing of the rare red list fungi Bondarzewia mesenterica.</title>
        <authorList>
            <person name="Buettner E."/>
            <person name="Kellner H."/>
        </authorList>
    </citation>
    <scope>NUCLEOTIDE SEQUENCE [LARGE SCALE GENOMIC DNA]</scope>
    <source>
        <strain evidence="2 3">DSM 108281</strain>
    </source>
</reference>
<feature type="compositionally biased region" description="Polar residues" evidence="1">
    <location>
        <begin position="18"/>
        <end position="45"/>
    </location>
</feature>
<keyword evidence="3" id="KW-1185">Reference proteome</keyword>
<feature type="region of interest" description="Disordered" evidence="1">
    <location>
        <begin position="1"/>
        <end position="53"/>
    </location>
</feature>
<evidence type="ECO:0000256" key="1">
    <source>
        <dbReference type="SAM" id="MobiDB-lite"/>
    </source>
</evidence>
<organism evidence="2 3">
    <name type="scientific">Bondarzewia mesenterica</name>
    <dbReference type="NCBI Taxonomy" id="1095465"/>
    <lineage>
        <taxon>Eukaryota</taxon>
        <taxon>Fungi</taxon>
        <taxon>Dikarya</taxon>
        <taxon>Basidiomycota</taxon>
        <taxon>Agaricomycotina</taxon>
        <taxon>Agaricomycetes</taxon>
        <taxon>Russulales</taxon>
        <taxon>Bondarzewiaceae</taxon>
        <taxon>Bondarzewia</taxon>
    </lineage>
</organism>
<evidence type="ECO:0000313" key="2">
    <source>
        <dbReference type="EMBL" id="THH18693.1"/>
    </source>
</evidence>
<name>A0A4V3XFS5_9AGAM</name>
<dbReference type="EMBL" id="SGPL01000068">
    <property type="protein sequence ID" value="THH18693.1"/>
    <property type="molecule type" value="Genomic_DNA"/>
</dbReference>
<accession>A0A4V3XFS5</accession>